<feature type="transmembrane region" description="Helical" evidence="6">
    <location>
        <begin position="157"/>
        <end position="177"/>
    </location>
</feature>
<organism evidence="7 8">
    <name type="scientific">Allorhizobium borbori</name>
    <dbReference type="NCBI Taxonomy" id="485907"/>
    <lineage>
        <taxon>Bacteria</taxon>
        <taxon>Pseudomonadati</taxon>
        <taxon>Pseudomonadota</taxon>
        <taxon>Alphaproteobacteria</taxon>
        <taxon>Hyphomicrobiales</taxon>
        <taxon>Rhizobiaceae</taxon>
        <taxon>Rhizobium/Agrobacterium group</taxon>
        <taxon>Allorhizobium</taxon>
    </lineage>
</organism>
<dbReference type="PANTHER" id="PTHR33545:SF5">
    <property type="entry name" value="UPF0750 MEMBRANE PROTEIN YITT"/>
    <property type="match status" value="1"/>
</dbReference>
<keyword evidence="4 6" id="KW-1133">Transmembrane helix</keyword>
<feature type="transmembrane region" description="Helical" evidence="6">
    <location>
        <begin position="20"/>
        <end position="41"/>
    </location>
</feature>
<evidence type="ECO:0000256" key="6">
    <source>
        <dbReference type="SAM" id="Phobius"/>
    </source>
</evidence>
<proteinExistence type="predicted"/>
<evidence type="ECO:0000256" key="1">
    <source>
        <dbReference type="ARBA" id="ARBA00004651"/>
    </source>
</evidence>
<sequence length="211" mass="22703">MSEKKILKMMLESTPVRHSLVEDAQAILVGAMLCALGVTLLKSAGLLSGGTAGVAFLTYYAFGLPFGAVFFAINLPFYYLAWKKVGLAFTVKTFIAVTITSFITEALPRYIGFGFLDPVVSALFGGVLLGNGMLVFFRHRASLGGFGILALWLQDRYGIKAGLVQLGLDMIILAVSFLVASPYIVFASVLGAIAINIVLAVNHRRDRYIAV</sequence>
<gene>
    <name evidence="7" type="ORF">GGQ66_000034</name>
</gene>
<dbReference type="GO" id="GO:0005886">
    <property type="term" value="C:plasma membrane"/>
    <property type="evidence" value="ECO:0007669"/>
    <property type="project" value="UniProtKB-SubCell"/>
</dbReference>
<dbReference type="AlphaFoldDB" id="A0A7W6JXU9"/>
<dbReference type="EMBL" id="JACIDU010000001">
    <property type="protein sequence ID" value="MBB4101518.1"/>
    <property type="molecule type" value="Genomic_DNA"/>
</dbReference>
<keyword evidence="8" id="KW-1185">Reference proteome</keyword>
<dbReference type="Proteomes" id="UP000584824">
    <property type="component" value="Unassembled WGS sequence"/>
</dbReference>
<accession>A0A7W6JXU9</accession>
<evidence type="ECO:0000256" key="5">
    <source>
        <dbReference type="ARBA" id="ARBA00023136"/>
    </source>
</evidence>
<evidence type="ECO:0000256" key="2">
    <source>
        <dbReference type="ARBA" id="ARBA00022475"/>
    </source>
</evidence>
<feature type="transmembrane region" description="Helical" evidence="6">
    <location>
        <begin position="85"/>
        <end position="104"/>
    </location>
</feature>
<keyword evidence="5 6" id="KW-0472">Membrane</keyword>
<feature type="transmembrane region" description="Helical" evidence="6">
    <location>
        <begin position="53"/>
        <end position="73"/>
    </location>
</feature>
<evidence type="ECO:0000256" key="4">
    <source>
        <dbReference type="ARBA" id="ARBA00022989"/>
    </source>
</evidence>
<dbReference type="PANTHER" id="PTHR33545">
    <property type="entry name" value="UPF0750 MEMBRANE PROTEIN YITT-RELATED"/>
    <property type="match status" value="1"/>
</dbReference>
<comment type="caution">
    <text evidence="7">The sequence shown here is derived from an EMBL/GenBank/DDBJ whole genome shotgun (WGS) entry which is preliminary data.</text>
</comment>
<name>A0A7W6JXU9_9HYPH</name>
<evidence type="ECO:0000313" key="7">
    <source>
        <dbReference type="EMBL" id="MBB4101518.1"/>
    </source>
</evidence>
<keyword evidence="3 6" id="KW-0812">Transmembrane</keyword>
<comment type="subcellular location">
    <subcellularLocation>
        <location evidence="1">Cell membrane</location>
        <topology evidence="1">Multi-pass membrane protein</topology>
    </subcellularLocation>
</comment>
<evidence type="ECO:0000313" key="8">
    <source>
        <dbReference type="Proteomes" id="UP000584824"/>
    </source>
</evidence>
<evidence type="ECO:0000256" key="3">
    <source>
        <dbReference type="ARBA" id="ARBA00022692"/>
    </source>
</evidence>
<reference evidence="7 8" key="1">
    <citation type="submission" date="2020-08" db="EMBL/GenBank/DDBJ databases">
        <title>Genomic Encyclopedia of Type Strains, Phase IV (KMG-IV): sequencing the most valuable type-strain genomes for metagenomic binning, comparative biology and taxonomic classification.</title>
        <authorList>
            <person name="Goeker M."/>
        </authorList>
    </citation>
    <scope>NUCLEOTIDE SEQUENCE [LARGE SCALE GENOMIC DNA]</scope>
    <source>
        <strain evidence="7 8">DSM 26385</strain>
    </source>
</reference>
<keyword evidence="2" id="KW-1003">Cell membrane</keyword>
<dbReference type="InterPro" id="IPR003740">
    <property type="entry name" value="YitT"/>
</dbReference>
<dbReference type="InterPro" id="IPR051461">
    <property type="entry name" value="UPF0750_membrane"/>
</dbReference>
<feature type="transmembrane region" description="Helical" evidence="6">
    <location>
        <begin position="183"/>
        <end position="201"/>
    </location>
</feature>
<dbReference type="Pfam" id="PF02588">
    <property type="entry name" value="YitT_membrane"/>
    <property type="match status" value="1"/>
</dbReference>
<feature type="transmembrane region" description="Helical" evidence="6">
    <location>
        <begin position="110"/>
        <end position="137"/>
    </location>
</feature>
<protein>
    <submittedName>
        <fullName evidence="7">Uncharacterized membrane-anchored protein YitT (DUF2179 family)</fullName>
    </submittedName>
</protein>